<dbReference type="InParanoid" id="A0A2K3E0L5"/>
<accession>A0A2K3E0L5</accession>
<evidence type="ECO:0000313" key="4">
    <source>
        <dbReference type="Proteomes" id="UP000006906"/>
    </source>
</evidence>
<name>A0A2K3E0L5_CHLRE</name>
<proteinExistence type="predicted"/>
<feature type="transmembrane region" description="Helical" evidence="2">
    <location>
        <begin position="156"/>
        <end position="178"/>
    </location>
</feature>
<reference evidence="3 4" key="1">
    <citation type="journal article" date="2007" name="Science">
        <title>The Chlamydomonas genome reveals the evolution of key animal and plant functions.</title>
        <authorList>
            <person name="Merchant S.S."/>
            <person name="Prochnik S.E."/>
            <person name="Vallon O."/>
            <person name="Harris E.H."/>
            <person name="Karpowicz S.J."/>
            <person name="Witman G.B."/>
            <person name="Terry A."/>
            <person name="Salamov A."/>
            <person name="Fritz-Laylin L.K."/>
            <person name="Marechal-Drouard L."/>
            <person name="Marshall W.F."/>
            <person name="Qu L.H."/>
            <person name="Nelson D.R."/>
            <person name="Sanderfoot A.A."/>
            <person name="Spalding M.H."/>
            <person name="Kapitonov V.V."/>
            <person name="Ren Q."/>
            <person name="Ferris P."/>
            <person name="Lindquist E."/>
            <person name="Shapiro H."/>
            <person name="Lucas S.M."/>
            <person name="Grimwood J."/>
            <person name="Schmutz J."/>
            <person name="Cardol P."/>
            <person name="Cerutti H."/>
            <person name="Chanfreau G."/>
            <person name="Chen C.L."/>
            <person name="Cognat V."/>
            <person name="Croft M.T."/>
            <person name="Dent R."/>
            <person name="Dutcher S."/>
            <person name="Fernandez E."/>
            <person name="Fukuzawa H."/>
            <person name="Gonzalez-Ballester D."/>
            <person name="Gonzalez-Halphen D."/>
            <person name="Hallmann A."/>
            <person name="Hanikenne M."/>
            <person name="Hippler M."/>
            <person name="Inwood W."/>
            <person name="Jabbari K."/>
            <person name="Kalanon M."/>
            <person name="Kuras R."/>
            <person name="Lefebvre P.A."/>
            <person name="Lemaire S.D."/>
            <person name="Lobanov A.V."/>
            <person name="Lohr M."/>
            <person name="Manuell A."/>
            <person name="Meier I."/>
            <person name="Mets L."/>
            <person name="Mittag M."/>
            <person name="Mittelmeier T."/>
            <person name="Moroney J.V."/>
            <person name="Moseley J."/>
            <person name="Napoli C."/>
            <person name="Nedelcu A.M."/>
            <person name="Niyogi K."/>
            <person name="Novoselov S.V."/>
            <person name="Paulsen I.T."/>
            <person name="Pazour G."/>
            <person name="Purton S."/>
            <person name="Ral J.P."/>
            <person name="Riano-Pachon D.M."/>
            <person name="Riekhof W."/>
            <person name="Rymarquis L."/>
            <person name="Schroda M."/>
            <person name="Stern D."/>
            <person name="Umen J."/>
            <person name="Willows R."/>
            <person name="Wilson N."/>
            <person name="Zimmer S.L."/>
            <person name="Allmer J."/>
            <person name="Balk J."/>
            <person name="Bisova K."/>
            <person name="Chen C.J."/>
            <person name="Elias M."/>
            <person name="Gendler K."/>
            <person name="Hauser C."/>
            <person name="Lamb M.R."/>
            <person name="Ledford H."/>
            <person name="Long J.C."/>
            <person name="Minagawa J."/>
            <person name="Page M.D."/>
            <person name="Pan J."/>
            <person name="Pootakham W."/>
            <person name="Roje S."/>
            <person name="Rose A."/>
            <person name="Stahlberg E."/>
            <person name="Terauchi A.M."/>
            <person name="Yang P."/>
            <person name="Ball S."/>
            <person name="Bowler C."/>
            <person name="Dieckmann C.L."/>
            <person name="Gladyshev V.N."/>
            <person name="Green P."/>
            <person name="Jorgensen R."/>
            <person name="Mayfield S."/>
            <person name="Mueller-Roeber B."/>
            <person name="Rajamani S."/>
            <person name="Sayre R.T."/>
            <person name="Brokstein P."/>
            <person name="Dubchak I."/>
            <person name="Goodstein D."/>
            <person name="Hornick L."/>
            <person name="Huang Y.W."/>
            <person name="Jhaveri J."/>
            <person name="Luo Y."/>
            <person name="Martinez D."/>
            <person name="Ngau W.C."/>
            <person name="Otillar B."/>
            <person name="Poliakov A."/>
            <person name="Porter A."/>
            <person name="Szajkowski L."/>
            <person name="Werner G."/>
            <person name="Zhou K."/>
            <person name="Grigoriev I.V."/>
            <person name="Rokhsar D.S."/>
            <person name="Grossman A.R."/>
        </authorList>
    </citation>
    <scope>NUCLEOTIDE SEQUENCE [LARGE SCALE GENOMIC DNA]</scope>
    <source>
        <strain evidence="4">CC-503</strain>
    </source>
</reference>
<keyword evidence="1" id="KW-0175">Coiled coil</keyword>
<evidence type="ECO:0000313" key="3">
    <source>
        <dbReference type="EMBL" id="PNW86326.1"/>
    </source>
</evidence>
<feature type="transmembrane region" description="Helical" evidence="2">
    <location>
        <begin position="76"/>
        <end position="100"/>
    </location>
</feature>
<dbReference type="Proteomes" id="UP000006906">
    <property type="component" value="Chromosome 2"/>
</dbReference>
<keyword evidence="4" id="KW-1185">Reference proteome</keyword>
<sequence>MSSSSSEAGSDDLRIQLAAAETRAVDAETRAVDADTRAEDEQRLRLDAERRASAAERLLDVAAAQYSARMAALLDMLVTAAVVALAAFFGGFGALAPLYIVFVSWRCRDLLPRPHRQWRGVVAAAATVAFAAFGYKVATSAGFVSKAVACASIFEAVAYAAFVPCVALLVARAALVTLTRAIRS</sequence>
<organism evidence="3 4">
    <name type="scientific">Chlamydomonas reinhardtii</name>
    <name type="common">Chlamydomonas smithii</name>
    <dbReference type="NCBI Taxonomy" id="3055"/>
    <lineage>
        <taxon>Eukaryota</taxon>
        <taxon>Viridiplantae</taxon>
        <taxon>Chlorophyta</taxon>
        <taxon>core chlorophytes</taxon>
        <taxon>Chlorophyceae</taxon>
        <taxon>CS clade</taxon>
        <taxon>Chlamydomonadales</taxon>
        <taxon>Chlamydomonadaceae</taxon>
        <taxon>Chlamydomonas</taxon>
    </lineage>
</organism>
<keyword evidence="2" id="KW-0812">Transmembrane</keyword>
<dbReference type="EMBL" id="CM008963">
    <property type="protein sequence ID" value="PNW86326.1"/>
    <property type="molecule type" value="Genomic_DNA"/>
</dbReference>
<dbReference type="AlphaFoldDB" id="A0A2K3E0L5"/>
<evidence type="ECO:0000256" key="2">
    <source>
        <dbReference type="SAM" id="Phobius"/>
    </source>
</evidence>
<dbReference type="KEGG" id="cre:CHLRE_02g082100v5"/>
<feature type="transmembrane region" description="Helical" evidence="2">
    <location>
        <begin position="121"/>
        <end position="144"/>
    </location>
</feature>
<gene>
    <name evidence="3" type="ORF">CHLRE_02g082100v5</name>
</gene>
<dbReference type="GeneID" id="5727322"/>
<keyword evidence="2" id="KW-1133">Transmembrane helix</keyword>
<keyword evidence="2" id="KW-0472">Membrane</keyword>
<dbReference type="RefSeq" id="XP_001701897.2">
    <property type="nucleotide sequence ID" value="XM_001701845.2"/>
</dbReference>
<protein>
    <submittedName>
        <fullName evidence="3">Uncharacterized protein</fullName>
    </submittedName>
</protein>
<feature type="coiled-coil region" evidence="1">
    <location>
        <begin position="10"/>
        <end position="58"/>
    </location>
</feature>
<dbReference type="ExpressionAtlas" id="A0A2K3E0L5">
    <property type="expression patterns" value="baseline and differential"/>
</dbReference>
<dbReference type="PaxDb" id="3055-EDP06872"/>
<dbReference type="Gramene" id="PNW86326">
    <property type="protein sequence ID" value="PNW86326"/>
    <property type="gene ID" value="CHLRE_02g082100v5"/>
</dbReference>
<evidence type="ECO:0000256" key="1">
    <source>
        <dbReference type="SAM" id="Coils"/>
    </source>
</evidence>